<dbReference type="InterPro" id="IPR032805">
    <property type="entry name" value="Wax_synthase_dom"/>
</dbReference>
<keyword evidence="7 9" id="KW-0472">Membrane</keyword>
<feature type="transmembrane region" description="Helical" evidence="9">
    <location>
        <begin position="284"/>
        <end position="304"/>
    </location>
</feature>
<feature type="transmembrane region" description="Helical" evidence="9">
    <location>
        <begin position="65"/>
        <end position="84"/>
    </location>
</feature>
<evidence type="ECO:0000256" key="8">
    <source>
        <dbReference type="ARBA" id="ARBA00023315"/>
    </source>
</evidence>
<dbReference type="PANTHER" id="PTHR31595:SF57">
    <property type="entry name" value="OS04G0481900 PROTEIN"/>
    <property type="match status" value="1"/>
</dbReference>
<comment type="similarity">
    <text evidence="3">Belongs to the wax synthase family.</text>
</comment>
<dbReference type="Proteomes" id="UP000287651">
    <property type="component" value="Unassembled WGS sequence"/>
</dbReference>
<evidence type="ECO:0000313" key="12">
    <source>
        <dbReference type="Proteomes" id="UP000287651"/>
    </source>
</evidence>
<dbReference type="PANTHER" id="PTHR31595">
    <property type="entry name" value="LONG-CHAIN-ALCOHOL O-FATTY-ACYLTRANSFERASE 3-RELATED"/>
    <property type="match status" value="1"/>
</dbReference>
<evidence type="ECO:0000256" key="6">
    <source>
        <dbReference type="ARBA" id="ARBA00022989"/>
    </source>
</evidence>
<comment type="caution">
    <text evidence="11">The sequence shown here is derived from an EMBL/GenBank/DDBJ whole genome shotgun (WGS) entry which is preliminary data.</text>
</comment>
<keyword evidence="4" id="KW-0808">Transferase</keyword>
<keyword evidence="5 9" id="KW-0812">Transmembrane</keyword>
<evidence type="ECO:0000256" key="9">
    <source>
        <dbReference type="SAM" id="Phobius"/>
    </source>
</evidence>
<gene>
    <name evidence="11" type="ORF">B296_00057347</name>
</gene>
<evidence type="ECO:0000256" key="5">
    <source>
        <dbReference type="ARBA" id="ARBA00022692"/>
    </source>
</evidence>
<dbReference type="InterPro" id="IPR044851">
    <property type="entry name" value="Wax_synthase"/>
</dbReference>
<name>A0A426XRK7_ENSVE</name>
<comment type="pathway">
    <text evidence="2">Secondary metabolite biosynthesis.</text>
</comment>
<feature type="transmembrane region" description="Helical" evidence="9">
    <location>
        <begin position="7"/>
        <end position="28"/>
    </location>
</feature>
<sequence>MEQHLELVGLAKLTLWVAMSMTYVRFAACRVKPGMPRLLSLLPVVCLLPFLPFRFSSLHLRGISAFFLAWLALFKLLLLSVGAGPLSAPLPFLAFLASAALPVKLIDPLHHHKRNSPSISPLLPAAAKAALLSALIPVYRLKDVIHPYFLLSVYCIHMYLSLELVLAGAAGAAALLLPRGLAIEPQFDAPYRATSLQDFWGRRWNLMVSAILRPSIYLPVCARFGRAAGILATFLVSGLMHEVMFWYITLTPPTGEATAFFALHGACLVAEVAARQAGWWRPPAAVATPLTLGFVVATAFWLFYPPILRSRADEVVLAECAAAMGFLEDAGRALIACVR</sequence>
<feature type="transmembrane region" description="Helical" evidence="9">
    <location>
        <begin position="151"/>
        <end position="177"/>
    </location>
</feature>
<evidence type="ECO:0000256" key="1">
    <source>
        <dbReference type="ARBA" id="ARBA00004141"/>
    </source>
</evidence>
<keyword evidence="6 9" id="KW-1133">Transmembrane helix</keyword>
<evidence type="ECO:0000256" key="4">
    <source>
        <dbReference type="ARBA" id="ARBA00022679"/>
    </source>
</evidence>
<evidence type="ECO:0000313" key="11">
    <source>
        <dbReference type="EMBL" id="RRT42126.1"/>
    </source>
</evidence>
<dbReference type="GO" id="GO:0006629">
    <property type="term" value="P:lipid metabolic process"/>
    <property type="evidence" value="ECO:0007669"/>
    <property type="project" value="InterPro"/>
</dbReference>
<feature type="domain" description="Wax synthase" evidence="10">
    <location>
        <begin position="184"/>
        <end position="262"/>
    </location>
</feature>
<dbReference type="AlphaFoldDB" id="A0A426XRK7"/>
<feature type="transmembrane region" description="Helical" evidence="9">
    <location>
        <begin position="34"/>
        <end position="53"/>
    </location>
</feature>
<comment type="subcellular location">
    <subcellularLocation>
        <location evidence="1">Membrane</location>
        <topology evidence="1">Multi-pass membrane protein</topology>
    </subcellularLocation>
</comment>
<accession>A0A426XRK7</accession>
<keyword evidence="8" id="KW-0012">Acyltransferase</keyword>
<evidence type="ECO:0000259" key="10">
    <source>
        <dbReference type="Pfam" id="PF13813"/>
    </source>
</evidence>
<dbReference type="GO" id="GO:0008374">
    <property type="term" value="F:O-acyltransferase activity"/>
    <property type="evidence" value="ECO:0007669"/>
    <property type="project" value="InterPro"/>
</dbReference>
<reference evidence="11 12" key="1">
    <citation type="journal article" date="2014" name="Agronomy (Basel)">
        <title>A Draft Genome Sequence for Ensete ventricosum, the Drought-Tolerant Tree Against Hunger.</title>
        <authorList>
            <person name="Harrison J."/>
            <person name="Moore K.A."/>
            <person name="Paszkiewicz K."/>
            <person name="Jones T."/>
            <person name="Grant M."/>
            <person name="Ambacheew D."/>
            <person name="Muzemil S."/>
            <person name="Studholme D.J."/>
        </authorList>
    </citation>
    <scope>NUCLEOTIDE SEQUENCE [LARGE SCALE GENOMIC DNA]</scope>
</reference>
<feature type="transmembrane region" description="Helical" evidence="9">
    <location>
        <begin position="119"/>
        <end position="139"/>
    </location>
</feature>
<organism evidence="11 12">
    <name type="scientific">Ensete ventricosum</name>
    <name type="common">Abyssinian banana</name>
    <name type="synonym">Musa ensete</name>
    <dbReference type="NCBI Taxonomy" id="4639"/>
    <lineage>
        <taxon>Eukaryota</taxon>
        <taxon>Viridiplantae</taxon>
        <taxon>Streptophyta</taxon>
        <taxon>Embryophyta</taxon>
        <taxon>Tracheophyta</taxon>
        <taxon>Spermatophyta</taxon>
        <taxon>Magnoliopsida</taxon>
        <taxon>Liliopsida</taxon>
        <taxon>Zingiberales</taxon>
        <taxon>Musaceae</taxon>
        <taxon>Ensete</taxon>
    </lineage>
</organism>
<dbReference type="EMBL" id="AMZH03018053">
    <property type="protein sequence ID" value="RRT42126.1"/>
    <property type="molecule type" value="Genomic_DNA"/>
</dbReference>
<dbReference type="InterPro" id="IPR017088">
    <property type="entry name" value="Wax_synthase_Magnoliopsida"/>
</dbReference>
<feature type="transmembrane region" description="Helical" evidence="9">
    <location>
        <begin position="227"/>
        <end position="248"/>
    </location>
</feature>
<evidence type="ECO:0000256" key="3">
    <source>
        <dbReference type="ARBA" id="ARBA00007282"/>
    </source>
</evidence>
<dbReference type="Pfam" id="PF13813">
    <property type="entry name" value="MBOAT_2"/>
    <property type="match status" value="1"/>
</dbReference>
<dbReference type="PIRSF" id="PIRSF037006">
    <property type="entry name" value="Wax_synthase"/>
    <property type="match status" value="1"/>
</dbReference>
<evidence type="ECO:0000256" key="2">
    <source>
        <dbReference type="ARBA" id="ARBA00005179"/>
    </source>
</evidence>
<protein>
    <recommendedName>
        <fullName evidence="10">Wax synthase domain-containing protein</fullName>
    </recommendedName>
</protein>
<proteinExistence type="inferred from homology"/>
<evidence type="ECO:0000256" key="7">
    <source>
        <dbReference type="ARBA" id="ARBA00023136"/>
    </source>
</evidence>
<dbReference type="GO" id="GO:0016020">
    <property type="term" value="C:membrane"/>
    <property type="evidence" value="ECO:0007669"/>
    <property type="project" value="UniProtKB-SubCell"/>
</dbReference>